<dbReference type="GO" id="GO:0003700">
    <property type="term" value="F:DNA-binding transcription factor activity"/>
    <property type="evidence" value="ECO:0007669"/>
    <property type="project" value="TreeGrafter"/>
</dbReference>
<dbReference type="InterPro" id="IPR009057">
    <property type="entry name" value="Homeodomain-like_sf"/>
</dbReference>
<keyword evidence="1" id="KW-0678">Repressor</keyword>
<gene>
    <name evidence="7" type="ORF">EWH70_07080</name>
</gene>
<dbReference type="PANTHER" id="PTHR30055">
    <property type="entry name" value="HTH-TYPE TRANSCRIPTIONAL REGULATOR RUTR"/>
    <property type="match status" value="1"/>
</dbReference>
<dbReference type="GO" id="GO:0046677">
    <property type="term" value="P:response to antibiotic"/>
    <property type="evidence" value="ECO:0007669"/>
    <property type="project" value="InterPro"/>
</dbReference>
<dbReference type="InterPro" id="IPR050109">
    <property type="entry name" value="HTH-type_TetR-like_transc_reg"/>
</dbReference>
<dbReference type="InterPro" id="IPR001647">
    <property type="entry name" value="HTH_TetR"/>
</dbReference>
<comment type="caution">
    <text evidence="7">The sequence shown here is derived from an EMBL/GenBank/DDBJ whole genome shotgun (WGS) entry which is preliminary data.</text>
</comment>
<accession>A0A4Q7JE27</accession>
<dbReference type="GO" id="GO:0045892">
    <property type="term" value="P:negative regulation of DNA-templated transcription"/>
    <property type="evidence" value="ECO:0007669"/>
    <property type="project" value="InterPro"/>
</dbReference>
<dbReference type="Pfam" id="PF00440">
    <property type="entry name" value="TetR_N"/>
    <property type="match status" value="1"/>
</dbReference>
<dbReference type="PANTHER" id="PTHR30055:SF151">
    <property type="entry name" value="TRANSCRIPTIONAL REGULATORY PROTEIN"/>
    <property type="match status" value="1"/>
</dbReference>
<dbReference type="Proteomes" id="UP000292003">
    <property type="component" value="Unassembled WGS sequence"/>
</dbReference>
<evidence type="ECO:0000259" key="6">
    <source>
        <dbReference type="PROSITE" id="PS50977"/>
    </source>
</evidence>
<evidence type="ECO:0000256" key="1">
    <source>
        <dbReference type="ARBA" id="ARBA00022491"/>
    </source>
</evidence>
<keyword evidence="2" id="KW-0805">Transcription regulation</keyword>
<dbReference type="InterPro" id="IPR036271">
    <property type="entry name" value="Tet_transcr_reg_TetR-rel_C_sf"/>
</dbReference>
<dbReference type="OrthoDB" id="2570341at2"/>
<evidence type="ECO:0000313" key="8">
    <source>
        <dbReference type="Proteomes" id="UP000292003"/>
    </source>
</evidence>
<protein>
    <submittedName>
        <fullName evidence="7">TetR/AcrR family transcriptional regulator</fullName>
    </submittedName>
</protein>
<dbReference type="InterPro" id="IPR004111">
    <property type="entry name" value="Repressor_TetR_C"/>
</dbReference>
<evidence type="ECO:0000313" key="7">
    <source>
        <dbReference type="EMBL" id="RZQ64913.1"/>
    </source>
</evidence>
<evidence type="ECO:0000256" key="3">
    <source>
        <dbReference type="ARBA" id="ARBA00023125"/>
    </source>
</evidence>
<dbReference type="Gene3D" id="1.10.10.60">
    <property type="entry name" value="Homeodomain-like"/>
    <property type="match status" value="1"/>
</dbReference>
<dbReference type="PROSITE" id="PS50977">
    <property type="entry name" value="HTH_TETR_2"/>
    <property type="match status" value="1"/>
</dbReference>
<keyword evidence="3 5" id="KW-0238">DNA-binding</keyword>
<dbReference type="Pfam" id="PF02909">
    <property type="entry name" value="TetR_C_1"/>
    <property type="match status" value="1"/>
</dbReference>
<keyword evidence="8" id="KW-1185">Reference proteome</keyword>
<dbReference type="GO" id="GO:0000976">
    <property type="term" value="F:transcription cis-regulatory region binding"/>
    <property type="evidence" value="ECO:0007669"/>
    <property type="project" value="TreeGrafter"/>
</dbReference>
<evidence type="ECO:0000256" key="5">
    <source>
        <dbReference type="PROSITE-ProRule" id="PRU00335"/>
    </source>
</evidence>
<dbReference type="InterPro" id="IPR003012">
    <property type="entry name" value="Tet_transcr_reg_TetR"/>
</dbReference>
<dbReference type="Gene3D" id="1.10.357.10">
    <property type="entry name" value="Tetracycline Repressor, domain 2"/>
    <property type="match status" value="1"/>
</dbReference>
<organism evidence="7 8">
    <name type="scientific">Amycolatopsis suaedae</name>
    <dbReference type="NCBI Taxonomy" id="2510978"/>
    <lineage>
        <taxon>Bacteria</taxon>
        <taxon>Bacillati</taxon>
        <taxon>Actinomycetota</taxon>
        <taxon>Actinomycetes</taxon>
        <taxon>Pseudonocardiales</taxon>
        <taxon>Pseudonocardiaceae</taxon>
        <taxon>Amycolatopsis</taxon>
    </lineage>
</organism>
<dbReference type="EMBL" id="SFCC01000003">
    <property type="protein sequence ID" value="RZQ64913.1"/>
    <property type="molecule type" value="Genomic_DNA"/>
</dbReference>
<sequence length="243" mass="25729">MPAGLARLWRLPAPSRLGRPAALDVDSVVTAAVDLADRDGLDGVTLQKVAQVLGFTKMSLYRHVGSKDELVELMADHATGAAPDLGAGHWREGLRRWAAAIRARYALHPWLVGVPVAGPPRGPNAVGWMDALLRTLRDTGLDPGTKVGVLNVVSGYVRQALVLEGQLAAGRAATGLSQEQVERDYGRSLAGLVTPDRFPDAAELFTARVFEPEPGADADGDFAFGLELILDGVAAAIDAVSRR</sequence>
<reference evidence="7 8" key="1">
    <citation type="submission" date="2019-02" db="EMBL/GenBank/DDBJ databases">
        <title>Draft genome sequence of Amycolatopsis sp. 8-3EHSu isolated from roots of Suaeda maritima.</title>
        <authorList>
            <person name="Duangmal K."/>
            <person name="Chantavorakit T."/>
        </authorList>
    </citation>
    <scope>NUCLEOTIDE SEQUENCE [LARGE SCALE GENOMIC DNA]</scope>
    <source>
        <strain evidence="7 8">8-3EHSu</strain>
    </source>
</reference>
<evidence type="ECO:0000256" key="4">
    <source>
        <dbReference type="ARBA" id="ARBA00023163"/>
    </source>
</evidence>
<feature type="DNA-binding region" description="H-T-H motif" evidence="5">
    <location>
        <begin position="45"/>
        <end position="64"/>
    </location>
</feature>
<dbReference type="SUPFAM" id="SSF46689">
    <property type="entry name" value="Homeodomain-like"/>
    <property type="match status" value="1"/>
</dbReference>
<keyword evidence="4" id="KW-0804">Transcription</keyword>
<evidence type="ECO:0000256" key="2">
    <source>
        <dbReference type="ARBA" id="ARBA00023015"/>
    </source>
</evidence>
<dbReference type="PRINTS" id="PR00455">
    <property type="entry name" value="HTHTETR"/>
</dbReference>
<dbReference type="AlphaFoldDB" id="A0A4Q7JE27"/>
<dbReference type="SUPFAM" id="SSF48498">
    <property type="entry name" value="Tetracyclin repressor-like, C-terminal domain"/>
    <property type="match status" value="1"/>
</dbReference>
<dbReference type="PRINTS" id="PR00400">
    <property type="entry name" value="TETREPRESSOR"/>
</dbReference>
<feature type="domain" description="HTH tetR-type" evidence="6">
    <location>
        <begin position="22"/>
        <end position="82"/>
    </location>
</feature>
<proteinExistence type="predicted"/>
<name>A0A4Q7JE27_9PSEU</name>